<evidence type="ECO:0000313" key="4">
    <source>
        <dbReference type="Proteomes" id="UP000006250"/>
    </source>
</evidence>
<dbReference type="eggNOG" id="ENOG503307M">
    <property type="taxonomic scope" value="Bacteria"/>
</dbReference>
<dbReference type="InterPro" id="IPR043736">
    <property type="entry name" value="DUF5681"/>
</dbReference>
<dbReference type="EMBL" id="AECZ01000007">
    <property type="protein sequence ID" value="EFL51839.1"/>
    <property type="molecule type" value="Genomic_DNA"/>
</dbReference>
<name>E1JUS5_SOLFR</name>
<reference evidence="3 4" key="1">
    <citation type="submission" date="2010-08" db="EMBL/GenBank/DDBJ databases">
        <title>The draft genome of Desulfovibrio fructosovorans JJ.</title>
        <authorList>
            <consortium name="US DOE Joint Genome Institute (JGI-PGF)"/>
            <person name="Lucas S."/>
            <person name="Copeland A."/>
            <person name="Lapidus A."/>
            <person name="Cheng J.-F."/>
            <person name="Bruce D."/>
            <person name="Goodwin L."/>
            <person name="Pitluck S."/>
            <person name="Land M.L."/>
            <person name="Hauser L."/>
            <person name="Chang Y.-J."/>
            <person name="Jeffries C."/>
            <person name="Wall J.D."/>
            <person name="Stahl D.A."/>
            <person name="Arkin A.P."/>
            <person name="Dehal P."/>
            <person name="Stolyar S.M."/>
            <person name="Hazen T.C."/>
            <person name="Woyke T.J."/>
        </authorList>
    </citation>
    <scope>NUCLEOTIDE SEQUENCE [LARGE SCALE GENOMIC DNA]</scope>
    <source>
        <strain evidence="3 4">JJ</strain>
    </source>
</reference>
<proteinExistence type="predicted"/>
<sequence>MAESPLKKQPKQRGAGKRFEPGQSGNPAGKPKGCRSRATMAAQALIDGKGKEVVEKALDLALAGDGPVLRAILDRLCPVKRDAPVSISLPSMETPADLPKITGAIMQAAAEGKITPSEAAALAGLVEAHRKAIETAELSDRIAKLEERSGL</sequence>
<dbReference type="RefSeq" id="WP_005992369.1">
    <property type="nucleotide sequence ID" value="NZ_AECZ01000007.1"/>
</dbReference>
<evidence type="ECO:0000259" key="2">
    <source>
        <dbReference type="Pfam" id="PF18932"/>
    </source>
</evidence>
<gene>
    <name evidence="3" type="ORF">DesfrDRAFT_1374</name>
</gene>
<dbReference type="STRING" id="596151.DesfrDRAFT_1374"/>
<organism evidence="3 4">
    <name type="scientific">Solidesulfovibrio fructosivorans JJ]</name>
    <dbReference type="NCBI Taxonomy" id="596151"/>
    <lineage>
        <taxon>Bacteria</taxon>
        <taxon>Pseudomonadati</taxon>
        <taxon>Thermodesulfobacteriota</taxon>
        <taxon>Desulfovibrionia</taxon>
        <taxon>Desulfovibrionales</taxon>
        <taxon>Desulfovibrionaceae</taxon>
        <taxon>Solidesulfovibrio</taxon>
    </lineage>
</organism>
<evidence type="ECO:0000313" key="3">
    <source>
        <dbReference type="EMBL" id="EFL51839.1"/>
    </source>
</evidence>
<dbReference type="Pfam" id="PF18932">
    <property type="entry name" value="DUF5681"/>
    <property type="match status" value="1"/>
</dbReference>
<protein>
    <recommendedName>
        <fullName evidence="2">DUF5681 domain-containing protein</fullName>
    </recommendedName>
</protein>
<dbReference type="Proteomes" id="UP000006250">
    <property type="component" value="Unassembled WGS sequence"/>
</dbReference>
<accession>E1JUS5</accession>
<dbReference type="OrthoDB" id="2086138at2"/>
<keyword evidence="4" id="KW-1185">Reference proteome</keyword>
<dbReference type="AlphaFoldDB" id="E1JUS5"/>
<feature type="domain" description="DUF5681" evidence="2">
    <location>
        <begin position="17"/>
        <end position="77"/>
    </location>
</feature>
<comment type="caution">
    <text evidence="3">The sequence shown here is derived from an EMBL/GenBank/DDBJ whole genome shotgun (WGS) entry which is preliminary data.</text>
</comment>
<evidence type="ECO:0000256" key="1">
    <source>
        <dbReference type="SAM" id="MobiDB-lite"/>
    </source>
</evidence>
<feature type="region of interest" description="Disordered" evidence="1">
    <location>
        <begin position="1"/>
        <end position="37"/>
    </location>
</feature>